<gene>
    <name evidence="5" type="primary">flgA</name>
    <name evidence="5" type="ORF">ACFPTO_09905</name>
</gene>
<dbReference type="Pfam" id="PF17656">
    <property type="entry name" value="ChapFlgA_N"/>
    <property type="match status" value="1"/>
</dbReference>
<evidence type="ECO:0000313" key="5">
    <source>
        <dbReference type="EMBL" id="MFC5429113.1"/>
    </source>
</evidence>
<reference evidence="6" key="1">
    <citation type="journal article" date="2019" name="Int. J. Syst. Evol. Microbiol.">
        <title>The Global Catalogue of Microorganisms (GCM) 10K type strain sequencing project: providing services to taxonomists for standard genome sequencing and annotation.</title>
        <authorList>
            <consortium name="The Broad Institute Genomics Platform"/>
            <consortium name="The Broad Institute Genome Sequencing Center for Infectious Disease"/>
            <person name="Wu L."/>
            <person name="Ma J."/>
        </authorList>
    </citation>
    <scope>NUCLEOTIDE SEQUENCE [LARGE SCALE GENOMIC DNA]</scope>
    <source>
        <strain evidence="6">CCUG 56042</strain>
    </source>
</reference>
<feature type="domain" description="SAF" evidence="4">
    <location>
        <begin position="339"/>
        <end position="401"/>
    </location>
</feature>
<comment type="subcellular location">
    <subcellularLocation>
        <location evidence="1">Periplasm</location>
    </subcellularLocation>
</comment>
<dbReference type="PANTHER" id="PTHR36307:SF1">
    <property type="entry name" value="FLAGELLA BASAL BODY P-RING FORMATION PROTEIN FLGA"/>
    <property type="match status" value="1"/>
</dbReference>
<dbReference type="InterPro" id="IPR017585">
    <property type="entry name" value="SAF_FlgA"/>
</dbReference>
<organism evidence="5 6">
    <name type="scientific">Paraburkholderia denitrificans</name>
    <dbReference type="NCBI Taxonomy" id="694025"/>
    <lineage>
        <taxon>Bacteria</taxon>
        <taxon>Pseudomonadati</taxon>
        <taxon>Pseudomonadota</taxon>
        <taxon>Betaproteobacteria</taxon>
        <taxon>Burkholderiales</taxon>
        <taxon>Burkholderiaceae</taxon>
        <taxon>Paraburkholderia</taxon>
    </lineage>
</organism>
<evidence type="ECO:0000256" key="1">
    <source>
        <dbReference type="ARBA" id="ARBA00004418"/>
    </source>
</evidence>
<keyword evidence="5" id="KW-0966">Cell projection</keyword>
<evidence type="ECO:0000259" key="4">
    <source>
        <dbReference type="SMART" id="SM00858"/>
    </source>
</evidence>
<keyword evidence="6" id="KW-1185">Reference proteome</keyword>
<keyword evidence="3" id="KW-0574">Periplasm</keyword>
<dbReference type="NCBIfam" id="TIGR03170">
    <property type="entry name" value="flgA_cterm"/>
    <property type="match status" value="1"/>
</dbReference>
<dbReference type="InterPro" id="IPR013974">
    <property type="entry name" value="SAF"/>
</dbReference>
<keyword evidence="5" id="KW-0282">Flagellum</keyword>
<keyword evidence="2" id="KW-0732">Signal</keyword>
<evidence type="ECO:0000256" key="3">
    <source>
        <dbReference type="ARBA" id="ARBA00022764"/>
    </source>
</evidence>
<protein>
    <submittedName>
        <fullName evidence="5">Flagellar basal body P-ring formation chaperone FlgA</fullName>
    </submittedName>
</protein>
<accession>A0ABW0J7S4</accession>
<dbReference type="Gene3D" id="3.90.1210.10">
    <property type="entry name" value="Antifreeze-like/N-acetylneuraminic acid synthase C-terminal domain"/>
    <property type="match status" value="1"/>
</dbReference>
<dbReference type="CDD" id="cd11614">
    <property type="entry name" value="SAF_CpaB_FlgA_like"/>
    <property type="match status" value="1"/>
</dbReference>
<name>A0ABW0J7S4_9BURK</name>
<sequence>MPQTAPARAPGHGAPRRVRSLRGLRFAVRLLALCCALAGGGGGAALAQTPGGQIYIAGPGDRGGADAAQMGAMLDAPGRGGAAFAAPAAAASVYAPAAARENATPPGMIAIPGPGERQAEQAPGVAPNIVTIPAPGTPATPAVAARRAVPPLPPLPRVSVGTASSRVAPVVVDASASEGAADTTANAAASATPGATHNPANGAAEINAANARANAIQRYAAAALAQKGANANANANTTANATATAVNNARSAPVPPGQEDGEVIRAAALKFLQQQSVGLPGRITVTVAPVFPRGLAACTQLEPFMPPGARTWGRTTVGVRCIGEKPWTLFVSARVAVAITYYTAARQIEPSQVLTVADLVPREGDLASLPRTVITDPSQATGALALLRISAGLPLRTDMLRSAQSVTIGQTVRVVAEGANFTISSEGSALNNAAPGQQVRVRTAGGQIITGVAKDAGTVQVQI</sequence>
<dbReference type="Pfam" id="PF13144">
    <property type="entry name" value="ChapFlgA"/>
    <property type="match status" value="1"/>
</dbReference>
<evidence type="ECO:0000256" key="2">
    <source>
        <dbReference type="ARBA" id="ARBA00022729"/>
    </source>
</evidence>
<dbReference type="Gene3D" id="2.30.30.760">
    <property type="match status" value="1"/>
</dbReference>
<dbReference type="Proteomes" id="UP001596103">
    <property type="component" value="Unassembled WGS sequence"/>
</dbReference>
<dbReference type="EMBL" id="JBHSMP010000013">
    <property type="protein sequence ID" value="MFC5429113.1"/>
    <property type="molecule type" value="Genomic_DNA"/>
</dbReference>
<evidence type="ECO:0000313" key="6">
    <source>
        <dbReference type="Proteomes" id="UP001596103"/>
    </source>
</evidence>
<dbReference type="RefSeq" id="WP_377711183.1">
    <property type="nucleotide sequence ID" value="NZ_JBHSMP010000013.1"/>
</dbReference>
<dbReference type="InterPro" id="IPR039246">
    <property type="entry name" value="Flagellar_FlgA"/>
</dbReference>
<keyword evidence="5" id="KW-0969">Cilium</keyword>
<comment type="caution">
    <text evidence="5">The sequence shown here is derived from an EMBL/GenBank/DDBJ whole genome shotgun (WGS) entry which is preliminary data.</text>
</comment>
<dbReference type="PANTHER" id="PTHR36307">
    <property type="entry name" value="FLAGELLA BASAL BODY P-RING FORMATION PROTEIN FLGA"/>
    <property type="match status" value="1"/>
</dbReference>
<dbReference type="SMART" id="SM00858">
    <property type="entry name" value="SAF"/>
    <property type="match status" value="1"/>
</dbReference>
<dbReference type="InterPro" id="IPR041231">
    <property type="entry name" value="FlgA_N"/>
</dbReference>
<proteinExistence type="predicted"/>